<dbReference type="Proteomes" id="UP000054408">
    <property type="component" value="Unassembled WGS sequence"/>
</dbReference>
<accession>A0A0L0D1L5</accession>
<sequence>MSEPSVRERVAMMIAPCGRRVTRSRPAARPMTTTTSRAGLTPGTPATTERPAPKSSPGRRVVPRVPGPMPFARTLTPLIEPSTLRKRTKTLPVAPLRAGAPTRRSGTESPSRSPGPAMPSQTGRARARGGR</sequence>
<gene>
    <name evidence="2" type="ORF">AMSG_11731</name>
</gene>
<proteinExistence type="predicted"/>
<protein>
    <submittedName>
        <fullName evidence="2">Uncharacterized protein</fullName>
    </submittedName>
</protein>
<name>A0A0L0D1L5_THETB</name>
<evidence type="ECO:0000256" key="1">
    <source>
        <dbReference type="SAM" id="MobiDB-lite"/>
    </source>
</evidence>
<evidence type="ECO:0000313" key="2">
    <source>
        <dbReference type="EMBL" id="KNC46249.1"/>
    </source>
</evidence>
<reference evidence="2 3" key="1">
    <citation type="submission" date="2010-05" db="EMBL/GenBank/DDBJ databases">
        <title>The Genome Sequence of Thecamonas trahens ATCC 50062.</title>
        <authorList>
            <consortium name="The Broad Institute Genome Sequencing Platform"/>
            <person name="Russ C."/>
            <person name="Cuomo C."/>
            <person name="Shea T."/>
            <person name="Young S.K."/>
            <person name="Zeng Q."/>
            <person name="Koehrsen M."/>
            <person name="Haas B."/>
            <person name="Borodovsky M."/>
            <person name="Guigo R."/>
            <person name="Alvarado L."/>
            <person name="Berlin A."/>
            <person name="Bochicchio J."/>
            <person name="Borenstein D."/>
            <person name="Chapman S."/>
            <person name="Chen Z."/>
            <person name="Freedman E."/>
            <person name="Gellesch M."/>
            <person name="Goldberg J."/>
            <person name="Griggs A."/>
            <person name="Gujja S."/>
            <person name="Heilman E."/>
            <person name="Heiman D."/>
            <person name="Hepburn T."/>
            <person name="Howarth C."/>
            <person name="Jen D."/>
            <person name="Larson L."/>
            <person name="Mehta T."/>
            <person name="Park D."/>
            <person name="Pearson M."/>
            <person name="Roberts A."/>
            <person name="Saif S."/>
            <person name="Shenoy N."/>
            <person name="Sisk P."/>
            <person name="Stolte C."/>
            <person name="Sykes S."/>
            <person name="Thomson T."/>
            <person name="Walk T."/>
            <person name="White J."/>
            <person name="Yandava C."/>
            <person name="Burger G."/>
            <person name="Gray M.W."/>
            <person name="Holland P.W.H."/>
            <person name="King N."/>
            <person name="Lang F.B.F."/>
            <person name="Roger A.J."/>
            <person name="Ruiz-Trillo I."/>
            <person name="Lander E."/>
            <person name="Nusbaum C."/>
        </authorList>
    </citation>
    <scope>NUCLEOTIDE SEQUENCE [LARGE SCALE GENOMIC DNA]</scope>
    <source>
        <strain evidence="2 3">ATCC 50062</strain>
    </source>
</reference>
<keyword evidence="3" id="KW-1185">Reference proteome</keyword>
<feature type="region of interest" description="Disordered" evidence="1">
    <location>
        <begin position="17"/>
        <end position="131"/>
    </location>
</feature>
<organism evidence="2 3">
    <name type="scientific">Thecamonas trahens ATCC 50062</name>
    <dbReference type="NCBI Taxonomy" id="461836"/>
    <lineage>
        <taxon>Eukaryota</taxon>
        <taxon>Apusozoa</taxon>
        <taxon>Apusomonadida</taxon>
        <taxon>Apusomonadidae</taxon>
        <taxon>Thecamonas</taxon>
    </lineage>
</organism>
<dbReference type="RefSeq" id="XP_013760754.1">
    <property type="nucleotide sequence ID" value="XM_013905300.1"/>
</dbReference>
<dbReference type="OrthoDB" id="538624at2759"/>
<dbReference type="EMBL" id="GL349442">
    <property type="protein sequence ID" value="KNC46249.1"/>
    <property type="molecule type" value="Genomic_DNA"/>
</dbReference>
<evidence type="ECO:0000313" key="3">
    <source>
        <dbReference type="Proteomes" id="UP000054408"/>
    </source>
</evidence>
<dbReference type="GeneID" id="25569646"/>
<dbReference type="AlphaFoldDB" id="A0A0L0D1L5"/>